<dbReference type="PROSITE" id="PS00478">
    <property type="entry name" value="LIM_DOMAIN_1"/>
    <property type="match status" value="1"/>
</dbReference>
<dbReference type="EMBL" id="CABIJS010000077">
    <property type="protein sequence ID" value="VUZ42049.1"/>
    <property type="molecule type" value="Genomic_DNA"/>
</dbReference>
<keyword evidence="2 4" id="KW-0862">Zinc</keyword>
<dbReference type="SMART" id="SM00132">
    <property type="entry name" value="LIM"/>
    <property type="match status" value="2"/>
</dbReference>
<dbReference type="GO" id="GO:0051015">
    <property type="term" value="F:actin filament binding"/>
    <property type="evidence" value="ECO:0007669"/>
    <property type="project" value="TreeGrafter"/>
</dbReference>
<dbReference type="GO" id="GO:0046872">
    <property type="term" value="F:metal ion binding"/>
    <property type="evidence" value="ECO:0007669"/>
    <property type="project" value="UniProtKB-KW"/>
</dbReference>
<dbReference type="Proteomes" id="UP000321570">
    <property type="component" value="Unassembled WGS sequence"/>
</dbReference>
<dbReference type="PANTHER" id="PTHR24213">
    <property type="entry name" value="ACTIN-BINDING LIM PROTEIN"/>
    <property type="match status" value="1"/>
</dbReference>
<dbReference type="PROSITE" id="PS50023">
    <property type="entry name" value="LIM_DOMAIN_2"/>
    <property type="match status" value="1"/>
</dbReference>
<dbReference type="GO" id="GO:0030032">
    <property type="term" value="P:lamellipodium assembly"/>
    <property type="evidence" value="ECO:0007669"/>
    <property type="project" value="TreeGrafter"/>
</dbReference>
<dbReference type="Gene3D" id="2.10.110.10">
    <property type="entry name" value="Cysteine Rich Protein"/>
    <property type="match status" value="2"/>
</dbReference>
<keyword evidence="1 4" id="KW-0479">Metal-binding</keyword>
<organism evidence="7 8">
    <name type="scientific">Hymenolepis diminuta</name>
    <name type="common">Rat tapeworm</name>
    <dbReference type="NCBI Taxonomy" id="6216"/>
    <lineage>
        <taxon>Eukaryota</taxon>
        <taxon>Metazoa</taxon>
        <taxon>Spiralia</taxon>
        <taxon>Lophotrochozoa</taxon>
        <taxon>Platyhelminthes</taxon>
        <taxon>Cestoda</taxon>
        <taxon>Eucestoda</taxon>
        <taxon>Cyclophyllidea</taxon>
        <taxon>Hymenolepididae</taxon>
        <taxon>Hymenolepis</taxon>
    </lineage>
</organism>
<keyword evidence="3 4" id="KW-0440">LIM domain</keyword>
<dbReference type="AlphaFoldDB" id="A0A564Y510"/>
<dbReference type="GO" id="GO:0005886">
    <property type="term" value="C:plasma membrane"/>
    <property type="evidence" value="ECO:0007669"/>
    <property type="project" value="TreeGrafter"/>
</dbReference>
<keyword evidence="8" id="KW-1185">Reference proteome</keyword>
<evidence type="ECO:0000313" key="7">
    <source>
        <dbReference type="EMBL" id="VUZ42049.1"/>
    </source>
</evidence>
<dbReference type="InterPro" id="IPR001781">
    <property type="entry name" value="Znf_LIM"/>
</dbReference>
<evidence type="ECO:0000313" key="8">
    <source>
        <dbReference type="Proteomes" id="UP000321570"/>
    </source>
</evidence>
<evidence type="ECO:0000256" key="2">
    <source>
        <dbReference type="ARBA" id="ARBA00022833"/>
    </source>
</evidence>
<feature type="region of interest" description="Disordered" evidence="5">
    <location>
        <begin position="281"/>
        <end position="324"/>
    </location>
</feature>
<reference evidence="7 8" key="1">
    <citation type="submission" date="2019-07" db="EMBL/GenBank/DDBJ databases">
        <authorList>
            <person name="Jastrzebski P J."/>
            <person name="Paukszto L."/>
            <person name="Jastrzebski P J."/>
        </authorList>
    </citation>
    <scope>NUCLEOTIDE SEQUENCE [LARGE SCALE GENOMIC DNA]</scope>
    <source>
        <strain evidence="7 8">WMS-il1</strain>
    </source>
</reference>
<evidence type="ECO:0000256" key="1">
    <source>
        <dbReference type="ARBA" id="ARBA00022723"/>
    </source>
</evidence>
<dbReference type="Pfam" id="PF00412">
    <property type="entry name" value="LIM"/>
    <property type="match status" value="1"/>
</dbReference>
<evidence type="ECO:0000256" key="4">
    <source>
        <dbReference type="PROSITE-ProRule" id="PRU00125"/>
    </source>
</evidence>
<feature type="domain" description="LIM zinc-binding" evidence="6">
    <location>
        <begin position="4"/>
        <end position="63"/>
    </location>
</feature>
<feature type="compositionally biased region" description="Low complexity" evidence="5">
    <location>
        <begin position="244"/>
        <end position="264"/>
    </location>
</feature>
<feature type="compositionally biased region" description="Basic and acidic residues" evidence="5">
    <location>
        <begin position="372"/>
        <end position="397"/>
    </location>
</feature>
<feature type="compositionally biased region" description="Polar residues" evidence="5">
    <location>
        <begin position="281"/>
        <end position="301"/>
    </location>
</feature>
<evidence type="ECO:0000256" key="5">
    <source>
        <dbReference type="SAM" id="MobiDB-lite"/>
    </source>
</evidence>
<feature type="region of interest" description="Disordered" evidence="5">
    <location>
        <begin position="365"/>
        <end position="398"/>
    </location>
</feature>
<dbReference type="InterPro" id="IPR051618">
    <property type="entry name" value="Actin-binding_LIM"/>
</dbReference>
<gene>
    <name evidence="7" type="ORF">WMSIL1_LOCUS2650</name>
</gene>
<protein>
    <recommendedName>
        <fullName evidence="6">LIM zinc-binding domain-containing protein</fullName>
    </recommendedName>
</protein>
<proteinExistence type="predicted"/>
<sequence length="426" mass="48606">MSDPICTICGRMCFSIFYQTQNKVFHRKCFRCSVCSIDLCQKPYLFQDGKFFCNDDAKAQLCFACKNSIEGDRVMTNVGIFHKDCFKCSNCSTFDASRKLYFTSELLLCCDCLSRKNILISKFSSGKTSEVAQRNELDLLKKPGNPIPKHFNEKLRTRLTAQFRAVERNIVISSQCENDLPKEFTESDSKLLEVLSLERENKMKDKENYISIGTSLNQPEFKTQTGEEMMKDEVQIERKNIGQPNLPASLSLNPLQQSPSNPNLEKQPSLIIEQTHIFTTEKPLNQTSNSTCNSDNISLSEQNDDTTLPEPHRDDGGKTSLDSTYTARRLSLSKLEELIVSKPELRSKLQTKSPNVNALIRAYEKMSQGRNSKKENSPEKKEEKTIRPNVRTQKDSTENQGSIGTNFVFCLILLILIYFKWPSELK</sequence>
<evidence type="ECO:0000259" key="6">
    <source>
        <dbReference type="PROSITE" id="PS50023"/>
    </source>
</evidence>
<evidence type="ECO:0000256" key="3">
    <source>
        <dbReference type="ARBA" id="ARBA00023038"/>
    </source>
</evidence>
<dbReference type="PANTHER" id="PTHR24213:SF17">
    <property type="entry name" value="DEMATIN"/>
    <property type="match status" value="1"/>
</dbReference>
<feature type="region of interest" description="Disordered" evidence="5">
    <location>
        <begin position="244"/>
        <end position="267"/>
    </location>
</feature>
<dbReference type="GO" id="GO:0051017">
    <property type="term" value="P:actin filament bundle assembly"/>
    <property type="evidence" value="ECO:0007669"/>
    <property type="project" value="TreeGrafter"/>
</dbReference>
<dbReference type="GO" id="GO:0015629">
    <property type="term" value="C:actin cytoskeleton"/>
    <property type="evidence" value="ECO:0007669"/>
    <property type="project" value="TreeGrafter"/>
</dbReference>
<name>A0A564Y510_HYMDI</name>
<accession>A0A564Y510</accession>